<evidence type="ECO:0000313" key="2">
    <source>
        <dbReference type="Proteomes" id="UP000001542"/>
    </source>
</evidence>
<dbReference type="RefSeq" id="XP_001305173.1">
    <property type="nucleotide sequence ID" value="XM_001305172.1"/>
</dbReference>
<dbReference type="AlphaFoldDB" id="A2FS73"/>
<reference evidence="1" key="1">
    <citation type="submission" date="2006-10" db="EMBL/GenBank/DDBJ databases">
        <authorList>
            <person name="Amadeo P."/>
            <person name="Zhao Q."/>
            <person name="Wortman J."/>
            <person name="Fraser-Liggett C."/>
            <person name="Carlton J."/>
        </authorList>
    </citation>
    <scope>NUCLEOTIDE SEQUENCE</scope>
    <source>
        <strain evidence="1">G3</strain>
    </source>
</reference>
<dbReference type="VEuPathDB" id="TrichDB:TVAGG3_0830540"/>
<dbReference type="InParanoid" id="A2FS73"/>
<accession>A2FS73</accession>
<dbReference type="Proteomes" id="UP000001542">
    <property type="component" value="Unassembled WGS sequence"/>
</dbReference>
<dbReference type="OrthoDB" id="10634257at2759"/>
<protein>
    <recommendedName>
        <fullName evidence="3">DBF4-type domain-containing protein</fullName>
    </recommendedName>
</protein>
<keyword evidence="2" id="KW-1185">Reference proteome</keyword>
<gene>
    <name evidence="1" type="ORF">TVAG_164880</name>
</gene>
<evidence type="ECO:0008006" key="3">
    <source>
        <dbReference type="Google" id="ProtNLM"/>
    </source>
</evidence>
<evidence type="ECO:0000313" key="1">
    <source>
        <dbReference type="EMBL" id="EAX92243.1"/>
    </source>
</evidence>
<proteinExistence type="predicted"/>
<dbReference type="EMBL" id="DS113979">
    <property type="protein sequence ID" value="EAX92243.1"/>
    <property type="molecule type" value="Genomic_DNA"/>
</dbReference>
<name>A2FS73_TRIV3</name>
<dbReference type="KEGG" id="tva:4749953"/>
<dbReference type="VEuPathDB" id="TrichDB:TVAG_164880"/>
<reference evidence="1" key="2">
    <citation type="journal article" date="2007" name="Science">
        <title>Draft genome sequence of the sexually transmitted pathogen Trichomonas vaginalis.</title>
        <authorList>
            <person name="Carlton J.M."/>
            <person name="Hirt R.P."/>
            <person name="Silva J.C."/>
            <person name="Delcher A.L."/>
            <person name="Schatz M."/>
            <person name="Zhao Q."/>
            <person name="Wortman J.R."/>
            <person name="Bidwell S.L."/>
            <person name="Alsmark U.C.M."/>
            <person name="Besteiro S."/>
            <person name="Sicheritz-Ponten T."/>
            <person name="Noel C.J."/>
            <person name="Dacks J.B."/>
            <person name="Foster P.G."/>
            <person name="Simillion C."/>
            <person name="Van de Peer Y."/>
            <person name="Miranda-Saavedra D."/>
            <person name="Barton G.J."/>
            <person name="Westrop G.D."/>
            <person name="Mueller S."/>
            <person name="Dessi D."/>
            <person name="Fiori P.L."/>
            <person name="Ren Q."/>
            <person name="Paulsen I."/>
            <person name="Zhang H."/>
            <person name="Bastida-Corcuera F.D."/>
            <person name="Simoes-Barbosa A."/>
            <person name="Brown M.T."/>
            <person name="Hayes R.D."/>
            <person name="Mukherjee M."/>
            <person name="Okumura C.Y."/>
            <person name="Schneider R."/>
            <person name="Smith A.J."/>
            <person name="Vanacova S."/>
            <person name="Villalvazo M."/>
            <person name="Haas B.J."/>
            <person name="Pertea M."/>
            <person name="Feldblyum T.V."/>
            <person name="Utterback T.R."/>
            <person name="Shu C.L."/>
            <person name="Osoegawa K."/>
            <person name="de Jong P.J."/>
            <person name="Hrdy I."/>
            <person name="Horvathova L."/>
            <person name="Zubacova Z."/>
            <person name="Dolezal P."/>
            <person name="Malik S.B."/>
            <person name="Logsdon J.M. Jr."/>
            <person name="Henze K."/>
            <person name="Gupta A."/>
            <person name="Wang C.C."/>
            <person name="Dunne R.L."/>
            <person name="Upcroft J.A."/>
            <person name="Upcroft P."/>
            <person name="White O."/>
            <person name="Salzberg S.L."/>
            <person name="Tang P."/>
            <person name="Chiu C.-H."/>
            <person name="Lee Y.-S."/>
            <person name="Embley T.M."/>
            <person name="Coombs G.H."/>
            <person name="Mottram J.C."/>
            <person name="Tachezy J."/>
            <person name="Fraser-Liggett C.M."/>
            <person name="Johnson P.J."/>
        </authorList>
    </citation>
    <scope>NUCLEOTIDE SEQUENCE [LARGE SCALE GENOMIC DNA]</scope>
    <source>
        <strain evidence="1">G3</strain>
    </source>
</reference>
<sequence>MSAESILGLTEDLLPANKSGRSTIKIGASKPEREKTDTIISKSFFRDKTVYINLTDTKIIERIQNSLTQLNVKIIRDMLLAEIIISPTPVKLNLPNPNSSRGALLLKNASIIHELPKLVLLKQIPWAVREYEPEKFINVNELTIVADLFSRYRPNFQRNSHNPKIHLGYVPKGYTITPFEQIPTDIEPTMKRIQSHLKPRDEADYVKGPQDGDYCEICGCSFQNAEQHHNSPEHIYNSTDHVWEDFDCLANLTTQKKYQKLF</sequence>
<organism evidence="1 2">
    <name type="scientific">Trichomonas vaginalis (strain ATCC PRA-98 / G3)</name>
    <dbReference type="NCBI Taxonomy" id="412133"/>
    <lineage>
        <taxon>Eukaryota</taxon>
        <taxon>Metamonada</taxon>
        <taxon>Parabasalia</taxon>
        <taxon>Trichomonadida</taxon>
        <taxon>Trichomonadidae</taxon>
        <taxon>Trichomonas</taxon>
    </lineage>
</organism>